<dbReference type="SUPFAM" id="SSF53335">
    <property type="entry name" value="S-adenosyl-L-methionine-dependent methyltransferases"/>
    <property type="match status" value="1"/>
</dbReference>
<dbReference type="Pfam" id="PF08241">
    <property type="entry name" value="Methyltransf_11"/>
    <property type="match status" value="1"/>
</dbReference>
<name>A0A8H3G7U0_9LECA</name>
<comment type="caution">
    <text evidence="3">The sequence shown here is derived from an EMBL/GenBank/DDBJ whole genome shotgun (WGS) entry which is preliminary data.</text>
</comment>
<proteinExistence type="predicted"/>
<feature type="domain" description="Methyltransferase type 11" evidence="2">
    <location>
        <begin position="102"/>
        <end position="206"/>
    </location>
</feature>
<feature type="transmembrane region" description="Helical" evidence="1">
    <location>
        <begin position="12"/>
        <end position="31"/>
    </location>
</feature>
<protein>
    <recommendedName>
        <fullName evidence="2">Methyltransferase type 11 domain-containing protein</fullName>
    </recommendedName>
</protein>
<keyword evidence="1" id="KW-1133">Transmembrane helix</keyword>
<dbReference type="EMBL" id="CAJPDT010000089">
    <property type="protein sequence ID" value="CAF9936152.1"/>
    <property type="molecule type" value="Genomic_DNA"/>
</dbReference>
<dbReference type="OrthoDB" id="540004at2759"/>
<dbReference type="InterPro" id="IPR013216">
    <property type="entry name" value="Methyltransf_11"/>
</dbReference>
<dbReference type="AlphaFoldDB" id="A0A8H3G7U0"/>
<keyword evidence="1" id="KW-0812">Transmembrane</keyword>
<evidence type="ECO:0000313" key="3">
    <source>
        <dbReference type="EMBL" id="CAF9936152.1"/>
    </source>
</evidence>
<evidence type="ECO:0000313" key="4">
    <source>
        <dbReference type="Proteomes" id="UP000664534"/>
    </source>
</evidence>
<evidence type="ECO:0000259" key="2">
    <source>
        <dbReference type="Pfam" id="PF08241"/>
    </source>
</evidence>
<keyword evidence="4" id="KW-1185">Reference proteome</keyword>
<evidence type="ECO:0000256" key="1">
    <source>
        <dbReference type="SAM" id="Phobius"/>
    </source>
</evidence>
<organism evidence="3 4">
    <name type="scientific">Imshaugia aleurites</name>
    <dbReference type="NCBI Taxonomy" id="172621"/>
    <lineage>
        <taxon>Eukaryota</taxon>
        <taxon>Fungi</taxon>
        <taxon>Dikarya</taxon>
        <taxon>Ascomycota</taxon>
        <taxon>Pezizomycotina</taxon>
        <taxon>Lecanoromycetes</taxon>
        <taxon>OSLEUM clade</taxon>
        <taxon>Lecanoromycetidae</taxon>
        <taxon>Lecanorales</taxon>
        <taxon>Lecanorineae</taxon>
        <taxon>Parmeliaceae</taxon>
        <taxon>Imshaugia</taxon>
    </lineage>
</organism>
<dbReference type="Gene3D" id="3.40.50.150">
    <property type="entry name" value="Vaccinia Virus protein VP39"/>
    <property type="match status" value="1"/>
</dbReference>
<dbReference type="InterPro" id="IPR029063">
    <property type="entry name" value="SAM-dependent_MTases_sf"/>
</dbReference>
<keyword evidence="1" id="KW-0472">Membrane</keyword>
<accession>A0A8H3G7U0</accession>
<reference evidence="3" key="1">
    <citation type="submission" date="2021-03" db="EMBL/GenBank/DDBJ databases">
        <authorList>
            <person name="Tagirdzhanova G."/>
        </authorList>
    </citation>
    <scope>NUCLEOTIDE SEQUENCE</scope>
</reference>
<dbReference type="CDD" id="cd02440">
    <property type="entry name" value="AdoMet_MTases"/>
    <property type="match status" value="1"/>
</dbReference>
<dbReference type="InterPro" id="IPR052356">
    <property type="entry name" value="Thiol_S-MT"/>
</dbReference>
<dbReference type="GO" id="GO:0008757">
    <property type="term" value="F:S-adenosylmethionine-dependent methyltransferase activity"/>
    <property type="evidence" value="ECO:0007669"/>
    <property type="project" value="InterPro"/>
</dbReference>
<dbReference type="Proteomes" id="UP000664534">
    <property type="component" value="Unassembled WGS sequence"/>
</dbReference>
<gene>
    <name evidence="3" type="ORF">IMSHALPRED_010478</name>
</gene>
<dbReference type="PANTHER" id="PTHR45036:SF1">
    <property type="entry name" value="METHYLTRANSFERASE LIKE 7A"/>
    <property type="match status" value="1"/>
</dbReference>
<sequence>MALDILKRLAAYFFPLRLLAIAAYGAFLVLLEIVTFQSRPKDVFSPRKLSERVFGKLWLRIGNPCHTVLGPRPPSVQHDEIATVELETDVPDLVAKAYGTVLEIGPGSGNQLPRYDISKIDRVYGVEPNVDLHDALRRSVKKHGLSDVYTIVPCGVEDLEKLREFDISSGSVDTVLSVQVLCSVPAPGEMVKELYRLLRPRGQMIVYEHVKSEDYLSHLVQLVYNLVWPYALGNCHLNRPTEKYLLEAGSWSTIELETPKEEDAWTVLPRVSGRLVKWGGGSASRS</sequence>
<dbReference type="PANTHER" id="PTHR45036">
    <property type="entry name" value="METHYLTRANSFERASE LIKE 7B"/>
    <property type="match status" value="1"/>
</dbReference>